<evidence type="ECO:0000256" key="1">
    <source>
        <dbReference type="ARBA" id="ARBA00023015"/>
    </source>
</evidence>
<keyword evidence="6" id="KW-1185">Reference proteome</keyword>
<keyword evidence="1" id="KW-0805">Transcription regulation</keyword>
<keyword evidence="2" id="KW-0238">DNA-binding</keyword>
<proteinExistence type="predicted"/>
<dbReference type="Gene3D" id="3.30.70.920">
    <property type="match status" value="1"/>
</dbReference>
<evidence type="ECO:0000313" key="5">
    <source>
        <dbReference type="EMBL" id="WOK05566.1"/>
    </source>
</evidence>
<dbReference type="CDD" id="cd00090">
    <property type="entry name" value="HTH_ARSR"/>
    <property type="match status" value="1"/>
</dbReference>
<evidence type="ECO:0000313" key="6">
    <source>
        <dbReference type="Proteomes" id="UP001302349"/>
    </source>
</evidence>
<dbReference type="PANTHER" id="PTHR30154">
    <property type="entry name" value="LEUCINE-RESPONSIVE REGULATORY PROTEIN"/>
    <property type="match status" value="1"/>
</dbReference>
<evidence type="ECO:0000256" key="2">
    <source>
        <dbReference type="ARBA" id="ARBA00023125"/>
    </source>
</evidence>
<dbReference type="EMBL" id="CP136051">
    <property type="protein sequence ID" value="WOK05566.1"/>
    <property type="molecule type" value="Genomic_DNA"/>
</dbReference>
<organism evidence="5 6">
    <name type="scientific">Imperialibacter roseus</name>
    <dbReference type="NCBI Taxonomy" id="1324217"/>
    <lineage>
        <taxon>Bacteria</taxon>
        <taxon>Pseudomonadati</taxon>
        <taxon>Bacteroidota</taxon>
        <taxon>Cytophagia</taxon>
        <taxon>Cytophagales</taxon>
        <taxon>Flammeovirgaceae</taxon>
        <taxon>Imperialibacter</taxon>
    </lineage>
</organism>
<feature type="domain" description="HTH asnC-type" evidence="4">
    <location>
        <begin position="9"/>
        <end position="70"/>
    </location>
</feature>
<name>A0ABZ0ILK0_9BACT</name>
<sequence>MMSNLNVKLDKTDRKILEILQSNAKITNAQLSKEIGLSPAPTLERVKKLETSGLIKSYHAKLDTEKIGLGVSTFVQVTLKGHNKRNIDKFLDEINRIEDVIECHHITGSGDFILKVIAKDIASYQKLMLEKVSEIEVVDSLQSMVILATFKDSKVLPIPQ</sequence>
<dbReference type="SUPFAM" id="SSF46785">
    <property type="entry name" value="Winged helix' DNA-binding domain"/>
    <property type="match status" value="1"/>
</dbReference>
<accession>A0ABZ0ILK0</accession>
<dbReference type="InterPro" id="IPR036388">
    <property type="entry name" value="WH-like_DNA-bd_sf"/>
</dbReference>
<evidence type="ECO:0000259" key="4">
    <source>
        <dbReference type="PROSITE" id="PS50956"/>
    </source>
</evidence>
<dbReference type="InterPro" id="IPR011008">
    <property type="entry name" value="Dimeric_a/b-barrel"/>
</dbReference>
<evidence type="ECO:0000256" key="3">
    <source>
        <dbReference type="ARBA" id="ARBA00023163"/>
    </source>
</evidence>
<dbReference type="Pfam" id="PF13412">
    <property type="entry name" value="HTH_24"/>
    <property type="match status" value="1"/>
</dbReference>
<dbReference type="RefSeq" id="WP_317488324.1">
    <property type="nucleotide sequence ID" value="NZ_CP136051.1"/>
</dbReference>
<dbReference type="InterPro" id="IPR000485">
    <property type="entry name" value="AsnC-type_HTH_dom"/>
</dbReference>
<dbReference type="InterPro" id="IPR019887">
    <property type="entry name" value="Tscrpt_reg_AsnC/Lrp_C"/>
</dbReference>
<gene>
    <name evidence="5" type="ORF">RT717_21045</name>
</gene>
<reference evidence="5 6" key="1">
    <citation type="journal article" date="2023" name="Microbiol. Resour. Announc.">
        <title>Complete Genome Sequence of Imperialibacter roseus strain P4T.</title>
        <authorList>
            <person name="Tizabi D.R."/>
            <person name="Bachvaroff T."/>
            <person name="Hill R.T."/>
        </authorList>
    </citation>
    <scope>NUCLEOTIDE SEQUENCE [LARGE SCALE GENOMIC DNA]</scope>
    <source>
        <strain evidence="5 6">P4T</strain>
    </source>
</reference>
<dbReference type="PROSITE" id="PS50956">
    <property type="entry name" value="HTH_ASNC_2"/>
    <property type="match status" value="1"/>
</dbReference>
<dbReference type="SMART" id="SM00344">
    <property type="entry name" value="HTH_ASNC"/>
    <property type="match status" value="1"/>
</dbReference>
<dbReference type="InterPro" id="IPR036390">
    <property type="entry name" value="WH_DNA-bd_sf"/>
</dbReference>
<dbReference type="Pfam" id="PF01037">
    <property type="entry name" value="AsnC_trans_reg"/>
    <property type="match status" value="1"/>
</dbReference>
<keyword evidence="3" id="KW-0804">Transcription</keyword>
<dbReference type="PANTHER" id="PTHR30154:SF34">
    <property type="entry name" value="TRANSCRIPTIONAL REGULATOR AZLB"/>
    <property type="match status" value="1"/>
</dbReference>
<dbReference type="PRINTS" id="PR00033">
    <property type="entry name" value="HTHASNC"/>
</dbReference>
<dbReference type="PROSITE" id="PS00519">
    <property type="entry name" value="HTH_ASNC_1"/>
    <property type="match status" value="1"/>
</dbReference>
<dbReference type="Gene3D" id="1.10.10.10">
    <property type="entry name" value="Winged helix-like DNA-binding domain superfamily/Winged helix DNA-binding domain"/>
    <property type="match status" value="1"/>
</dbReference>
<dbReference type="SUPFAM" id="SSF54909">
    <property type="entry name" value="Dimeric alpha+beta barrel"/>
    <property type="match status" value="1"/>
</dbReference>
<dbReference type="InterPro" id="IPR019888">
    <property type="entry name" value="Tscrpt_reg_AsnC-like"/>
</dbReference>
<dbReference type="InterPro" id="IPR019885">
    <property type="entry name" value="Tscrpt_reg_HTH_AsnC-type_CS"/>
</dbReference>
<dbReference type="InterPro" id="IPR011991">
    <property type="entry name" value="ArsR-like_HTH"/>
</dbReference>
<dbReference type="Proteomes" id="UP001302349">
    <property type="component" value="Chromosome"/>
</dbReference>
<protein>
    <submittedName>
        <fullName evidence="5">Lrp/AsnC family transcriptional regulator</fullName>
    </submittedName>
</protein>